<sequence length="301" mass="32346">MLLTNGLRHSRGFRIRFTATNSKDVPLYRPNLVTDVPCGSPVVEPATENGDRIVGGREAVPHSWPWQPSIQLSGTFPAAHFCGGALLRNDLLITAAHCVAGKRPEELVVKFGSHNIIEDEAGVQIRSVDIIARHNWYLGGRNMTNDVAVLKLTLPVNFTDHVRPVCLPGPGETLPSGTTCYTTGWGTTRGTGGSFLLKQTRLTVRDFDQSCSNILSFQPTLRGSEMVCATDDEDSSGPCHGDSGGPLVCQIGSSSDWTLAGMTSQGTHLTSTHALCGMGTGTIWSSTIANRAWIDGALRRF</sequence>
<proteinExistence type="predicted"/>
<dbReference type="Gene3D" id="2.40.10.10">
    <property type="entry name" value="Trypsin-like serine proteases"/>
    <property type="match status" value="1"/>
</dbReference>
<dbReference type="FunFam" id="2.40.10.10:FF:000118">
    <property type="entry name" value="Chymotrypsinogen A"/>
    <property type="match status" value="1"/>
</dbReference>
<dbReference type="PROSITE" id="PS50240">
    <property type="entry name" value="TRYPSIN_DOM"/>
    <property type="match status" value="1"/>
</dbReference>
<feature type="domain" description="Peptidase S1" evidence="6">
    <location>
        <begin position="53"/>
        <end position="299"/>
    </location>
</feature>
<dbReference type="InterPro" id="IPR043504">
    <property type="entry name" value="Peptidase_S1_PA_chymotrypsin"/>
</dbReference>
<evidence type="ECO:0000256" key="1">
    <source>
        <dbReference type="ARBA" id="ARBA00022670"/>
    </source>
</evidence>
<dbReference type="PANTHER" id="PTHR24252:SF7">
    <property type="entry name" value="HYALIN"/>
    <property type="match status" value="1"/>
</dbReference>
<dbReference type="EMBL" id="JABSTR010000004">
    <property type="protein sequence ID" value="KAH9366491.1"/>
    <property type="molecule type" value="Genomic_DNA"/>
</dbReference>
<keyword evidence="2 5" id="KW-0378">Hydrolase</keyword>
<evidence type="ECO:0000313" key="8">
    <source>
        <dbReference type="Proteomes" id="UP000821853"/>
    </source>
</evidence>
<dbReference type="SMART" id="SM00020">
    <property type="entry name" value="Tryp_SPc"/>
    <property type="match status" value="1"/>
</dbReference>
<comment type="caution">
    <text evidence="7">The sequence shown here is derived from an EMBL/GenBank/DDBJ whole genome shotgun (WGS) entry which is preliminary data.</text>
</comment>
<dbReference type="PANTHER" id="PTHR24252">
    <property type="entry name" value="ACROSIN-RELATED"/>
    <property type="match status" value="1"/>
</dbReference>
<dbReference type="GO" id="GO:0004252">
    <property type="term" value="F:serine-type endopeptidase activity"/>
    <property type="evidence" value="ECO:0007669"/>
    <property type="project" value="InterPro"/>
</dbReference>
<gene>
    <name evidence="7" type="ORF">HPB48_020878</name>
</gene>
<dbReference type="Proteomes" id="UP000821853">
    <property type="component" value="Chromosome 2"/>
</dbReference>
<dbReference type="InterPro" id="IPR033116">
    <property type="entry name" value="TRYPSIN_SER"/>
</dbReference>
<dbReference type="InterPro" id="IPR018114">
    <property type="entry name" value="TRYPSIN_HIS"/>
</dbReference>
<dbReference type="OrthoDB" id="10051896at2759"/>
<dbReference type="PROSITE" id="PS00135">
    <property type="entry name" value="TRYPSIN_SER"/>
    <property type="match status" value="1"/>
</dbReference>
<dbReference type="InterPro" id="IPR001254">
    <property type="entry name" value="Trypsin_dom"/>
</dbReference>
<evidence type="ECO:0000256" key="5">
    <source>
        <dbReference type="RuleBase" id="RU363034"/>
    </source>
</evidence>
<keyword evidence="8" id="KW-1185">Reference proteome</keyword>
<accession>A0A9J6FUM7</accession>
<evidence type="ECO:0000256" key="2">
    <source>
        <dbReference type="ARBA" id="ARBA00022801"/>
    </source>
</evidence>
<dbReference type="OMA" id="WINTMIE"/>
<dbReference type="VEuPathDB" id="VectorBase:HLOH_040961"/>
<evidence type="ECO:0000256" key="3">
    <source>
        <dbReference type="ARBA" id="ARBA00022825"/>
    </source>
</evidence>
<dbReference type="InterPro" id="IPR001314">
    <property type="entry name" value="Peptidase_S1A"/>
</dbReference>
<keyword evidence="3 5" id="KW-0720">Serine protease</keyword>
<evidence type="ECO:0000256" key="4">
    <source>
        <dbReference type="ARBA" id="ARBA00023157"/>
    </source>
</evidence>
<reference evidence="7 8" key="1">
    <citation type="journal article" date="2020" name="Cell">
        <title>Large-Scale Comparative Analyses of Tick Genomes Elucidate Their Genetic Diversity and Vector Capacities.</title>
        <authorList>
            <consortium name="Tick Genome and Microbiome Consortium (TIGMIC)"/>
            <person name="Jia N."/>
            <person name="Wang J."/>
            <person name="Shi W."/>
            <person name="Du L."/>
            <person name="Sun Y."/>
            <person name="Zhan W."/>
            <person name="Jiang J.F."/>
            <person name="Wang Q."/>
            <person name="Zhang B."/>
            <person name="Ji P."/>
            <person name="Bell-Sakyi L."/>
            <person name="Cui X.M."/>
            <person name="Yuan T.T."/>
            <person name="Jiang B.G."/>
            <person name="Yang W.F."/>
            <person name="Lam T.T."/>
            <person name="Chang Q.C."/>
            <person name="Ding S.J."/>
            <person name="Wang X.J."/>
            <person name="Zhu J.G."/>
            <person name="Ruan X.D."/>
            <person name="Zhao L."/>
            <person name="Wei J.T."/>
            <person name="Ye R.Z."/>
            <person name="Que T.C."/>
            <person name="Du C.H."/>
            <person name="Zhou Y.H."/>
            <person name="Cheng J.X."/>
            <person name="Dai P.F."/>
            <person name="Guo W.B."/>
            <person name="Han X.H."/>
            <person name="Huang E.J."/>
            <person name="Li L.F."/>
            <person name="Wei W."/>
            <person name="Gao Y.C."/>
            <person name="Liu J.Z."/>
            <person name="Shao H.Z."/>
            <person name="Wang X."/>
            <person name="Wang C.C."/>
            <person name="Yang T.C."/>
            <person name="Huo Q.B."/>
            <person name="Li W."/>
            <person name="Chen H.Y."/>
            <person name="Chen S.E."/>
            <person name="Zhou L.G."/>
            <person name="Ni X.B."/>
            <person name="Tian J.H."/>
            <person name="Sheng Y."/>
            <person name="Liu T."/>
            <person name="Pan Y.S."/>
            <person name="Xia L.Y."/>
            <person name="Li J."/>
            <person name="Zhao F."/>
            <person name="Cao W.C."/>
        </authorList>
    </citation>
    <scope>NUCLEOTIDE SEQUENCE [LARGE SCALE GENOMIC DNA]</scope>
    <source>
        <strain evidence="7">HaeL-2018</strain>
    </source>
</reference>
<evidence type="ECO:0000259" key="6">
    <source>
        <dbReference type="PROSITE" id="PS50240"/>
    </source>
</evidence>
<dbReference type="InterPro" id="IPR009003">
    <property type="entry name" value="Peptidase_S1_PA"/>
</dbReference>
<protein>
    <recommendedName>
        <fullName evidence="6">Peptidase S1 domain-containing protein</fullName>
    </recommendedName>
</protein>
<dbReference type="CDD" id="cd00190">
    <property type="entry name" value="Tryp_SPc"/>
    <property type="match status" value="1"/>
</dbReference>
<name>A0A9J6FUM7_HAELO</name>
<evidence type="ECO:0000313" key="7">
    <source>
        <dbReference type="EMBL" id="KAH9366491.1"/>
    </source>
</evidence>
<organism evidence="7 8">
    <name type="scientific">Haemaphysalis longicornis</name>
    <name type="common">Bush tick</name>
    <dbReference type="NCBI Taxonomy" id="44386"/>
    <lineage>
        <taxon>Eukaryota</taxon>
        <taxon>Metazoa</taxon>
        <taxon>Ecdysozoa</taxon>
        <taxon>Arthropoda</taxon>
        <taxon>Chelicerata</taxon>
        <taxon>Arachnida</taxon>
        <taxon>Acari</taxon>
        <taxon>Parasitiformes</taxon>
        <taxon>Ixodida</taxon>
        <taxon>Ixodoidea</taxon>
        <taxon>Ixodidae</taxon>
        <taxon>Haemaphysalinae</taxon>
        <taxon>Haemaphysalis</taxon>
    </lineage>
</organism>
<dbReference type="Pfam" id="PF00089">
    <property type="entry name" value="Trypsin"/>
    <property type="match status" value="1"/>
</dbReference>
<dbReference type="PROSITE" id="PS00134">
    <property type="entry name" value="TRYPSIN_HIS"/>
    <property type="match status" value="1"/>
</dbReference>
<dbReference type="AlphaFoldDB" id="A0A9J6FUM7"/>
<dbReference type="SUPFAM" id="SSF50494">
    <property type="entry name" value="Trypsin-like serine proteases"/>
    <property type="match status" value="1"/>
</dbReference>
<dbReference type="GO" id="GO:0006508">
    <property type="term" value="P:proteolysis"/>
    <property type="evidence" value="ECO:0007669"/>
    <property type="project" value="UniProtKB-KW"/>
</dbReference>
<dbReference type="PRINTS" id="PR00722">
    <property type="entry name" value="CHYMOTRYPSIN"/>
</dbReference>
<keyword evidence="1 5" id="KW-0645">Protease</keyword>
<keyword evidence="4" id="KW-1015">Disulfide bond</keyword>